<evidence type="ECO:0000259" key="2">
    <source>
        <dbReference type="Pfam" id="PF00582"/>
    </source>
</evidence>
<dbReference type="InterPro" id="IPR006015">
    <property type="entry name" value="Universal_stress_UspA"/>
</dbReference>
<keyword evidence="4" id="KW-1185">Reference proteome</keyword>
<dbReference type="InterPro" id="IPR051688">
    <property type="entry name" value="USP_A"/>
</dbReference>
<proteinExistence type="inferred from homology"/>
<dbReference type="OrthoDB" id="3174546at2"/>
<dbReference type="InterPro" id="IPR014729">
    <property type="entry name" value="Rossmann-like_a/b/a_fold"/>
</dbReference>
<dbReference type="PRINTS" id="PR01438">
    <property type="entry name" value="UNVRSLSTRESS"/>
</dbReference>
<dbReference type="InterPro" id="IPR006016">
    <property type="entry name" value="UspA"/>
</dbReference>
<comment type="caution">
    <text evidence="3">The sequence shown here is derived from an EMBL/GenBank/DDBJ whole genome shotgun (WGS) entry which is preliminary data.</text>
</comment>
<protein>
    <submittedName>
        <fullName evidence="3">Universal stress protein</fullName>
    </submittedName>
</protein>
<feature type="domain" description="UspA" evidence="2">
    <location>
        <begin position="159"/>
        <end position="291"/>
    </location>
</feature>
<evidence type="ECO:0000313" key="3">
    <source>
        <dbReference type="EMBL" id="TPG32696.1"/>
    </source>
</evidence>
<gene>
    <name evidence="3" type="ORF">EAH80_17955</name>
</gene>
<dbReference type="RefSeq" id="WP_140693714.1">
    <property type="nucleotide sequence ID" value="NZ_RCZG01000007.1"/>
</dbReference>
<dbReference type="Pfam" id="PF00582">
    <property type="entry name" value="Usp"/>
    <property type="match status" value="2"/>
</dbReference>
<reference evidence="3 4" key="1">
    <citation type="journal article" date="2019" name="Environ. Microbiol.">
        <title>Species interactions and distinct microbial communities in high Arctic permafrost affected cryosols are associated with the CH4 and CO2 gas fluxes.</title>
        <authorList>
            <person name="Altshuler I."/>
            <person name="Hamel J."/>
            <person name="Turney S."/>
            <person name="Magnuson E."/>
            <person name="Levesque R."/>
            <person name="Greer C."/>
            <person name="Whyte L.G."/>
        </authorList>
    </citation>
    <scope>NUCLEOTIDE SEQUENCE [LARGE SCALE GENOMIC DNA]</scope>
    <source>
        <strain evidence="3 4">S5.20</strain>
    </source>
</reference>
<organism evidence="3 4">
    <name type="scientific">Mycolicibacterium hodleri</name>
    <dbReference type="NCBI Taxonomy" id="49897"/>
    <lineage>
        <taxon>Bacteria</taxon>
        <taxon>Bacillati</taxon>
        <taxon>Actinomycetota</taxon>
        <taxon>Actinomycetes</taxon>
        <taxon>Mycobacteriales</taxon>
        <taxon>Mycobacteriaceae</taxon>
        <taxon>Mycolicibacterium</taxon>
    </lineage>
</organism>
<name>A0A502E858_9MYCO</name>
<dbReference type="PANTHER" id="PTHR43010">
    <property type="entry name" value="UNIVERSAL STRESS PROTEIN SLR1230"/>
    <property type="match status" value="1"/>
</dbReference>
<dbReference type="EMBL" id="RCZG01000007">
    <property type="protein sequence ID" value="TPG32696.1"/>
    <property type="molecule type" value="Genomic_DNA"/>
</dbReference>
<dbReference type="SUPFAM" id="SSF52402">
    <property type="entry name" value="Adenine nucleotide alpha hydrolases-like"/>
    <property type="match status" value="2"/>
</dbReference>
<dbReference type="Proteomes" id="UP000320095">
    <property type="component" value="Unassembled WGS sequence"/>
</dbReference>
<feature type="domain" description="UspA" evidence="2">
    <location>
        <begin position="10"/>
        <end position="148"/>
    </location>
</feature>
<dbReference type="CDD" id="cd23944">
    <property type="entry name" value="USP_Rv2623_repeat1"/>
    <property type="match status" value="1"/>
</dbReference>
<dbReference type="AlphaFoldDB" id="A0A502E858"/>
<evidence type="ECO:0000256" key="1">
    <source>
        <dbReference type="ARBA" id="ARBA00008791"/>
    </source>
</evidence>
<dbReference type="PANTHER" id="PTHR43010:SF1">
    <property type="entry name" value="USPA DOMAIN-CONTAINING PROTEIN"/>
    <property type="match status" value="1"/>
</dbReference>
<comment type="similarity">
    <text evidence="1">Belongs to the universal stress protein A family.</text>
</comment>
<accession>A0A502E858</accession>
<sequence length="298" mass="31482">MSQHQSAQGILVGVDGSAESDAAIRWAAREASMRGAALTLVHVVAPLVARWPIASMYANISEWQRDNARHVLEQGVKTAHACVADSRFTDIHSETVSSSVVPALVHASRSQTMVVVGSRGTGALGRMLLGSVSTGLVHHSHCPVAVIRPEAAVVDGTAPVLLGVDGSPASEAATAMAFEEASGRGVGLVALHAWSDVAVYPMLGMDWSEYESQGHEVLAERLAGWQERYPDVNVRRRLVCDQPARWLIRESEHAQLVVVGSRGRSGFASTWLGSVGSAVAQSADIPVLVVRGSSTGSR</sequence>
<dbReference type="Gene3D" id="3.40.50.620">
    <property type="entry name" value="HUPs"/>
    <property type="match status" value="2"/>
</dbReference>
<evidence type="ECO:0000313" key="4">
    <source>
        <dbReference type="Proteomes" id="UP000320095"/>
    </source>
</evidence>